<feature type="domain" description="Phage capsid-like C-terminal" evidence="3">
    <location>
        <begin position="105"/>
        <end position="381"/>
    </location>
</feature>
<accession>A0A369NFD3</accession>
<name>A0A369NFD3_EGGLN</name>
<reference evidence="4 5" key="1">
    <citation type="journal article" date="2018" name="Elife">
        <title>Discovery and characterization of a prevalent human gut bacterial enzyme sufficient for the inactivation of a family of plant toxins.</title>
        <authorList>
            <person name="Koppel N."/>
            <person name="Bisanz J.E."/>
            <person name="Pandelia M.E."/>
            <person name="Turnbaugh P.J."/>
            <person name="Balskus E.P."/>
        </authorList>
    </citation>
    <scope>NUCLEOTIDE SEQUENCE [LARGE SCALE GENOMIC DNA]</scope>
    <source>
        <strain evidence="4 5">FAA1-1-60AUCSF</strain>
    </source>
</reference>
<proteinExistence type="predicted"/>
<gene>
    <name evidence="4" type="ORF">C1871_00805</name>
</gene>
<dbReference type="Pfam" id="PF05065">
    <property type="entry name" value="Phage_capsid"/>
    <property type="match status" value="1"/>
</dbReference>
<dbReference type="InterPro" id="IPR024455">
    <property type="entry name" value="Phage_capsid"/>
</dbReference>
<dbReference type="RefSeq" id="WP_035585339.1">
    <property type="nucleotide sequence ID" value="NZ_PPTY01000001.1"/>
</dbReference>
<dbReference type="AlphaFoldDB" id="A0A369NFD3"/>
<feature type="coiled-coil region" evidence="2">
    <location>
        <begin position="31"/>
        <end position="58"/>
    </location>
</feature>
<dbReference type="Proteomes" id="UP000253857">
    <property type="component" value="Unassembled WGS sequence"/>
</dbReference>
<evidence type="ECO:0000313" key="5">
    <source>
        <dbReference type="Proteomes" id="UP000253857"/>
    </source>
</evidence>
<evidence type="ECO:0000256" key="2">
    <source>
        <dbReference type="SAM" id="Coils"/>
    </source>
</evidence>
<comment type="caution">
    <text evidence="4">The sequence shown here is derived from an EMBL/GenBank/DDBJ whole genome shotgun (WGS) entry which is preliminary data.</text>
</comment>
<dbReference type="EMBL" id="PPTY01000001">
    <property type="protein sequence ID" value="RDB89041.1"/>
    <property type="molecule type" value="Genomic_DNA"/>
</dbReference>
<dbReference type="InterPro" id="IPR054612">
    <property type="entry name" value="Phage_capsid-like_C"/>
</dbReference>
<evidence type="ECO:0000313" key="4">
    <source>
        <dbReference type="EMBL" id="RDB89041.1"/>
    </source>
</evidence>
<organism evidence="4 5">
    <name type="scientific">Eggerthella lenta</name>
    <name type="common">Eubacterium lentum</name>
    <dbReference type="NCBI Taxonomy" id="84112"/>
    <lineage>
        <taxon>Bacteria</taxon>
        <taxon>Bacillati</taxon>
        <taxon>Actinomycetota</taxon>
        <taxon>Coriobacteriia</taxon>
        <taxon>Eggerthellales</taxon>
        <taxon>Eggerthellaceae</taxon>
        <taxon>Eggerthella</taxon>
    </lineage>
</organism>
<evidence type="ECO:0000256" key="1">
    <source>
        <dbReference type="ARBA" id="ARBA00004328"/>
    </source>
</evidence>
<evidence type="ECO:0000259" key="3">
    <source>
        <dbReference type="Pfam" id="PF05065"/>
    </source>
</evidence>
<protein>
    <submittedName>
        <fullName evidence="4">Phage major capsid protein</fullName>
    </submittedName>
</protein>
<dbReference type="NCBIfam" id="TIGR01554">
    <property type="entry name" value="major_cap_HK97"/>
    <property type="match status" value="1"/>
</dbReference>
<keyword evidence="2" id="KW-0175">Coiled coil</keyword>
<dbReference type="Gene3D" id="3.30.2400.10">
    <property type="entry name" value="Major capsid protein gp5"/>
    <property type="match status" value="1"/>
</dbReference>
<comment type="subcellular location">
    <subcellularLocation>
        <location evidence="1">Virion</location>
    </subcellularLocation>
</comment>
<sequence>MNKKMRDLLDRIKAKRDEAKGCSADGEAKDIAKAKAAVAEMKALQEEYEVEKALFEAEKASIPDDAADEAKSKAGKGGYEAAVKSFANAAREGFKGLNEGTPSQGGYTVPEDIVTRIIKLRQDKPSLLDLVDYAVKKTLSGQETFQKRSNVSGFSPVGEGGKIPAVGTPEFGRLKWNIQKYAGYMTITNEVLDDSDENLVAVIMEWFADNSRVTANNLVLATLDSKYEGEGAPKTVEINGLDDIKRVLNVTLGQSFKPTSTIVTNDDGLQWLDTLKDNDGNYILKGNPQDPLQLRLSAGATTVPVRVVPNVGLPTDDAKGIPVYIGDLKEAAKYYDRKALSIKASDVAVVGDMNAYEEDLTVYRGIEREDVELKDDQAYVKGFIPFPAPAGE</sequence>
<dbReference type="SUPFAM" id="SSF56563">
    <property type="entry name" value="Major capsid protein gp5"/>
    <property type="match status" value="1"/>
</dbReference>
<dbReference type="Gene3D" id="3.30.2320.10">
    <property type="entry name" value="hypothetical protein PF0899 domain"/>
    <property type="match status" value="1"/>
</dbReference>